<reference evidence="1" key="1">
    <citation type="submission" date="2019-11" db="EMBL/GenBank/DDBJ databases">
        <title>Nori genome reveals adaptations in red seaweeds to the harsh intertidal environment.</title>
        <authorList>
            <person name="Wang D."/>
            <person name="Mao Y."/>
        </authorList>
    </citation>
    <scope>NUCLEOTIDE SEQUENCE</scope>
    <source>
        <tissue evidence="1">Gametophyte</tissue>
    </source>
</reference>
<dbReference type="Proteomes" id="UP000798662">
    <property type="component" value="Chromosome 3"/>
</dbReference>
<sequence>MMGNKASWDNAVPLRPDWLVRASRRPLEITSTSQLPPQDRQEDFNPDTKGVSNLVEVRVVEDELRNILRGWASHPMGDLRVLVLSPYTAQRRLLDAAVRRVRATIRRPQQTPYKYTVDVATVDGSQGASVDWWAEMLPVIPTSPELVLLFVAADLATAWFNAGAQAWHNAGAVTAVGAGGTFPARPEPVELRHITGAILVSLRAFTVSLVQAGLTTASADDGSQASLVLSRIEVQTVADGYALAMASVATREVTLPAEVEPPLPTAAVPLQRPVADRAPVTGTALQGAVPEAAVSATAAGGCRCCGCRGAAPRL</sequence>
<accession>A0ACC3CIA7</accession>
<dbReference type="EMBL" id="CM020620">
    <property type="protein sequence ID" value="KAK1870016.1"/>
    <property type="molecule type" value="Genomic_DNA"/>
</dbReference>
<evidence type="ECO:0000313" key="1">
    <source>
        <dbReference type="EMBL" id="KAK1870016.1"/>
    </source>
</evidence>
<proteinExistence type="predicted"/>
<keyword evidence="2" id="KW-1185">Reference proteome</keyword>
<gene>
    <name evidence="1" type="ORF">I4F81_012480</name>
</gene>
<evidence type="ECO:0000313" key="2">
    <source>
        <dbReference type="Proteomes" id="UP000798662"/>
    </source>
</evidence>
<name>A0ACC3CIA7_PYRYE</name>
<organism evidence="1 2">
    <name type="scientific">Pyropia yezoensis</name>
    <name type="common">Susabi-nori</name>
    <name type="synonym">Porphyra yezoensis</name>
    <dbReference type="NCBI Taxonomy" id="2788"/>
    <lineage>
        <taxon>Eukaryota</taxon>
        <taxon>Rhodophyta</taxon>
        <taxon>Bangiophyceae</taxon>
        <taxon>Bangiales</taxon>
        <taxon>Bangiaceae</taxon>
        <taxon>Pyropia</taxon>
    </lineage>
</organism>
<protein>
    <submittedName>
        <fullName evidence="1">Uncharacterized protein</fullName>
    </submittedName>
</protein>
<comment type="caution">
    <text evidence="1">The sequence shown here is derived from an EMBL/GenBank/DDBJ whole genome shotgun (WGS) entry which is preliminary data.</text>
</comment>